<dbReference type="InterPro" id="IPR019145">
    <property type="entry name" value="Mediator_Med10"/>
</dbReference>
<comment type="function">
    <text evidence="6">Component of the Mediator complex, a coactivator involved in the regulated transcription of nearly all RNA polymerase II-dependent genes. Mediator functions as a bridge to convey information from gene-specific regulatory proteins to the basal RNA polymerase II transcription machinery. Mediator is recruited to promoters by direct interactions with regulatory proteins and serves as a scaffold for the assembly of a functional preinitiation complex with RNA polymerase II and the general transcription factors.</text>
</comment>
<evidence type="ECO:0000256" key="3">
    <source>
        <dbReference type="ARBA" id="ARBA00023015"/>
    </source>
</evidence>
<evidence type="ECO:0000256" key="5">
    <source>
        <dbReference type="ARBA" id="ARBA00023242"/>
    </source>
</evidence>
<dbReference type="Proteomes" id="UP000799539">
    <property type="component" value="Unassembled WGS sequence"/>
</dbReference>
<evidence type="ECO:0000256" key="1">
    <source>
        <dbReference type="ARBA" id="ARBA00004123"/>
    </source>
</evidence>
<gene>
    <name evidence="6" type="primary">MED10</name>
    <name evidence="7" type="ORF">CERZMDRAFT_95321</name>
</gene>
<sequence>MQPCNQLALRADNSATTFVLTCRKLTLQQPGISRTMEAPTTLDEVDKELRAIITNLYMVLCQAHEYQGPNTNQALQREIKDLLQNLKNLSQKAQLLPTHLPKELIDYVEAARNPDIFTREFVEIVMRFNQEQKGRVEAYGAFHDILAQTIIVGIPDMAEDVKKVAAASDRPVS</sequence>
<dbReference type="Pfam" id="PF09748">
    <property type="entry name" value="Med10"/>
    <property type="match status" value="1"/>
</dbReference>
<protein>
    <recommendedName>
        <fullName evidence="6">Mediator of RNA polymerase II transcription subunit 10</fullName>
    </recommendedName>
    <alternativeName>
        <fullName evidence="6">Mediator complex subunit 10</fullName>
    </alternativeName>
</protein>
<dbReference type="GO" id="GO:0016592">
    <property type="term" value="C:mediator complex"/>
    <property type="evidence" value="ECO:0007669"/>
    <property type="project" value="InterPro"/>
</dbReference>
<reference evidence="7" key="1">
    <citation type="journal article" date="2020" name="Stud. Mycol.">
        <title>101 Dothideomycetes genomes: a test case for predicting lifestyles and emergence of pathogens.</title>
        <authorList>
            <person name="Haridas S."/>
            <person name="Albert R."/>
            <person name="Binder M."/>
            <person name="Bloem J."/>
            <person name="Labutti K."/>
            <person name="Salamov A."/>
            <person name="Andreopoulos B."/>
            <person name="Baker S."/>
            <person name="Barry K."/>
            <person name="Bills G."/>
            <person name="Bluhm B."/>
            <person name="Cannon C."/>
            <person name="Castanera R."/>
            <person name="Culley D."/>
            <person name="Daum C."/>
            <person name="Ezra D."/>
            <person name="Gonzalez J."/>
            <person name="Henrissat B."/>
            <person name="Kuo A."/>
            <person name="Liang C."/>
            <person name="Lipzen A."/>
            <person name="Lutzoni F."/>
            <person name="Magnuson J."/>
            <person name="Mondo S."/>
            <person name="Nolan M."/>
            <person name="Ohm R."/>
            <person name="Pangilinan J."/>
            <person name="Park H.-J."/>
            <person name="Ramirez L."/>
            <person name="Alfaro M."/>
            <person name="Sun H."/>
            <person name="Tritt A."/>
            <person name="Yoshinaga Y."/>
            <person name="Zwiers L.-H."/>
            <person name="Turgeon B."/>
            <person name="Goodwin S."/>
            <person name="Spatafora J."/>
            <person name="Crous P."/>
            <person name="Grigoriev I."/>
        </authorList>
    </citation>
    <scope>NUCLEOTIDE SEQUENCE</scope>
    <source>
        <strain evidence="7">SCOH1-5</strain>
    </source>
</reference>
<evidence type="ECO:0000256" key="2">
    <source>
        <dbReference type="ARBA" id="ARBA00005389"/>
    </source>
</evidence>
<dbReference type="AlphaFoldDB" id="A0A6A6FNA2"/>
<keyword evidence="4 6" id="KW-0804">Transcription</keyword>
<comment type="similarity">
    <text evidence="2 6">Belongs to the Mediator complex subunit 10 family.</text>
</comment>
<keyword evidence="5 6" id="KW-0539">Nucleus</keyword>
<proteinExistence type="inferred from homology"/>
<dbReference type="GO" id="GO:0006357">
    <property type="term" value="P:regulation of transcription by RNA polymerase II"/>
    <property type="evidence" value="ECO:0007669"/>
    <property type="project" value="InterPro"/>
</dbReference>
<dbReference type="GO" id="GO:0003712">
    <property type="term" value="F:transcription coregulator activity"/>
    <property type="evidence" value="ECO:0007669"/>
    <property type="project" value="InterPro"/>
</dbReference>
<organism evidence="7 8">
    <name type="scientific">Cercospora zeae-maydis SCOH1-5</name>
    <dbReference type="NCBI Taxonomy" id="717836"/>
    <lineage>
        <taxon>Eukaryota</taxon>
        <taxon>Fungi</taxon>
        <taxon>Dikarya</taxon>
        <taxon>Ascomycota</taxon>
        <taxon>Pezizomycotina</taxon>
        <taxon>Dothideomycetes</taxon>
        <taxon>Dothideomycetidae</taxon>
        <taxon>Mycosphaerellales</taxon>
        <taxon>Mycosphaerellaceae</taxon>
        <taxon>Cercospora</taxon>
    </lineage>
</organism>
<dbReference type="OrthoDB" id="337270at2759"/>
<keyword evidence="8" id="KW-1185">Reference proteome</keyword>
<comment type="subunit">
    <text evidence="6">Component of the Mediator complex.</text>
</comment>
<dbReference type="EMBL" id="ML992667">
    <property type="protein sequence ID" value="KAF2214945.1"/>
    <property type="molecule type" value="Genomic_DNA"/>
</dbReference>
<accession>A0A6A6FNA2</accession>
<keyword evidence="3 6" id="KW-0805">Transcription regulation</keyword>
<evidence type="ECO:0000313" key="8">
    <source>
        <dbReference type="Proteomes" id="UP000799539"/>
    </source>
</evidence>
<comment type="subcellular location">
    <subcellularLocation>
        <location evidence="1 6">Nucleus</location>
    </subcellularLocation>
</comment>
<evidence type="ECO:0000313" key="7">
    <source>
        <dbReference type="EMBL" id="KAF2214945.1"/>
    </source>
</evidence>
<evidence type="ECO:0000256" key="4">
    <source>
        <dbReference type="ARBA" id="ARBA00023163"/>
    </source>
</evidence>
<evidence type="ECO:0000256" key="6">
    <source>
        <dbReference type="RuleBase" id="RU364146"/>
    </source>
</evidence>
<name>A0A6A6FNA2_9PEZI</name>
<keyword evidence="6" id="KW-0010">Activator</keyword>